<dbReference type="InterPro" id="IPR058870">
    <property type="entry name" value="YuzC"/>
</dbReference>
<accession>A0A9X3WFZ1</accession>
<dbReference type="RefSeq" id="WP_272447364.1">
    <property type="nucleotide sequence ID" value="NZ_JAMQKC010000023.1"/>
</dbReference>
<sequence length="113" mass="12863">MYQQHNHFPYYSLNRAPSFPEVDTSLFQQSASKSHTLISQANKIVEKITSSNSFAFSVMDAAQKSETNKVKQLLKEIGIDQTVDVIYNPDGIKITIQTNEQNQAKVSLSLRWR</sequence>
<dbReference type="Pfam" id="PF26344">
    <property type="entry name" value="YuzC"/>
    <property type="match status" value="1"/>
</dbReference>
<reference evidence="1" key="1">
    <citation type="submission" date="2022-06" db="EMBL/GenBank/DDBJ databases">
        <title>Aquibacillus sp. a new bacterium isolated from soil saline samples.</title>
        <authorList>
            <person name="Galisteo C."/>
            <person name="De La Haba R."/>
            <person name="Sanchez-Porro C."/>
            <person name="Ventosa A."/>
        </authorList>
    </citation>
    <scope>NUCLEOTIDE SEQUENCE</scope>
    <source>
        <strain evidence="1">3ASR75-54</strain>
    </source>
</reference>
<evidence type="ECO:0000313" key="1">
    <source>
        <dbReference type="EMBL" id="MDC3418303.1"/>
    </source>
</evidence>
<gene>
    <name evidence="1" type="ORF">NC799_15550</name>
</gene>
<keyword evidence="2" id="KW-1185">Reference proteome</keyword>
<dbReference type="Proteomes" id="UP001145069">
    <property type="component" value="Unassembled WGS sequence"/>
</dbReference>
<organism evidence="1 2">
    <name type="scientific">Aquibacillus salsiterrae</name>
    <dbReference type="NCBI Taxonomy" id="2950439"/>
    <lineage>
        <taxon>Bacteria</taxon>
        <taxon>Bacillati</taxon>
        <taxon>Bacillota</taxon>
        <taxon>Bacilli</taxon>
        <taxon>Bacillales</taxon>
        <taxon>Bacillaceae</taxon>
        <taxon>Aquibacillus</taxon>
    </lineage>
</organism>
<protein>
    <recommendedName>
        <fullName evidence="3">Inner spore coat protein</fullName>
    </recommendedName>
</protein>
<dbReference type="AlphaFoldDB" id="A0A9X3WFZ1"/>
<comment type="caution">
    <text evidence="1">The sequence shown here is derived from an EMBL/GenBank/DDBJ whole genome shotgun (WGS) entry which is preliminary data.</text>
</comment>
<dbReference type="EMBL" id="JAMQKC010000023">
    <property type="protein sequence ID" value="MDC3418303.1"/>
    <property type="molecule type" value="Genomic_DNA"/>
</dbReference>
<evidence type="ECO:0000313" key="2">
    <source>
        <dbReference type="Proteomes" id="UP001145069"/>
    </source>
</evidence>
<name>A0A9X3WFZ1_9BACI</name>
<proteinExistence type="predicted"/>
<evidence type="ECO:0008006" key="3">
    <source>
        <dbReference type="Google" id="ProtNLM"/>
    </source>
</evidence>